<keyword evidence="1" id="KW-0812">Transmembrane</keyword>
<evidence type="ECO:0000256" key="1">
    <source>
        <dbReference type="SAM" id="Phobius"/>
    </source>
</evidence>
<organism evidence="2 3">
    <name type="scientific">Anaeromicropila populeti</name>
    <dbReference type="NCBI Taxonomy" id="37658"/>
    <lineage>
        <taxon>Bacteria</taxon>
        <taxon>Bacillati</taxon>
        <taxon>Bacillota</taxon>
        <taxon>Clostridia</taxon>
        <taxon>Lachnospirales</taxon>
        <taxon>Lachnospiraceae</taxon>
        <taxon>Anaeromicropila</taxon>
    </lineage>
</organism>
<keyword evidence="1" id="KW-0472">Membrane</keyword>
<keyword evidence="1" id="KW-1133">Transmembrane helix</keyword>
<accession>A0A1I6IQU8</accession>
<name>A0A1I6IQU8_9FIRM</name>
<dbReference type="OrthoDB" id="2067590at2"/>
<keyword evidence="3" id="KW-1185">Reference proteome</keyword>
<dbReference type="EMBL" id="FOYZ01000003">
    <property type="protein sequence ID" value="SFR69009.1"/>
    <property type="molecule type" value="Genomic_DNA"/>
</dbReference>
<dbReference type="AlphaFoldDB" id="A0A1I6IQU8"/>
<feature type="transmembrane region" description="Helical" evidence="1">
    <location>
        <begin position="7"/>
        <end position="31"/>
    </location>
</feature>
<reference evidence="2 3" key="1">
    <citation type="submission" date="2016-10" db="EMBL/GenBank/DDBJ databases">
        <authorList>
            <person name="de Groot N.N."/>
        </authorList>
    </citation>
    <scope>NUCLEOTIDE SEQUENCE [LARGE SCALE GENOMIC DNA]</scope>
    <source>
        <strain evidence="2 3">743A</strain>
    </source>
</reference>
<proteinExistence type="predicted"/>
<evidence type="ECO:0000313" key="3">
    <source>
        <dbReference type="Proteomes" id="UP000199659"/>
    </source>
</evidence>
<dbReference type="Proteomes" id="UP000199659">
    <property type="component" value="Unassembled WGS sequence"/>
</dbReference>
<protein>
    <submittedName>
        <fullName evidence="2">Uncharacterized protein</fullName>
    </submittedName>
</protein>
<dbReference type="STRING" id="37658.SAMN05661086_01042"/>
<evidence type="ECO:0000313" key="2">
    <source>
        <dbReference type="EMBL" id="SFR69009.1"/>
    </source>
</evidence>
<gene>
    <name evidence="2" type="ORF">SAMN05661086_01042</name>
</gene>
<sequence>MTEEAKVFNLLFISGLVAAGVFLMISIILFFRLHIVKVIGVLTGSSAKKGTQQIREKSQSVENVRRLEKQHGKSKELKGKTAGLKKATKQLKKESENQVSETTVLEANETAVLGQNETAVLDTNETIVLGEGQTTVLGGNETSVLDQLPRTEKLSANRDTSEKQSDEIFISEQFVIINEISFIHSDLNIE</sequence>
<dbReference type="RefSeq" id="WP_092559636.1">
    <property type="nucleotide sequence ID" value="NZ_FOYZ01000003.1"/>
</dbReference>